<dbReference type="Proteomes" id="UP000790709">
    <property type="component" value="Unassembled WGS sequence"/>
</dbReference>
<gene>
    <name evidence="1" type="ORF">BV22DRAFT_1038095</name>
</gene>
<proteinExistence type="predicted"/>
<name>A0ACB8BAG3_9AGAM</name>
<keyword evidence="2" id="KW-1185">Reference proteome</keyword>
<protein>
    <submittedName>
        <fullName evidence="1">Uncharacterized protein</fullName>
    </submittedName>
</protein>
<organism evidence="1 2">
    <name type="scientific">Leucogyrophana mollusca</name>
    <dbReference type="NCBI Taxonomy" id="85980"/>
    <lineage>
        <taxon>Eukaryota</taxon>
        <taxon>Fungi</taxon>
        <taxon>Dikarya</taxon>
        <taxon>Basidiomycota</taxon>
        <taxon>Agaricomycotina</taxon>
        <taxon>Agaricomycetes</taxon>
        <taxon>Agaricomycetidae</taxon>
        <taxon>Boletales</taxon>
        <taxon>Boletales incertae sedis</taxon>
        <taxon>Leucogyrophana</taxon>
    </lineage>
</organism>
<dbReference type="EMBL" id="MU266507">
    <property type="protein sequence ID" value="KAH7921883.1"/>
    <property type="molecule type" value="Genomic_DNA"/>
</dbReference>
<reference evidence="1" key="1">
    <citation type="journal article" date="2021" name="New Phytol.">
        <title>Evolutionary innovations through gain and loss of genes in the ectomycorrhizal Boletales.</title>
        <authorList>
            <person name="Wu G."/>
            <person name="Miyauchi S."/>
            <person name="Morin E."/>
            <person name="Kuo A."/>
            <person name="Drula E."/>
            <person name="Varga T."/>
            <person name="Kohler A."/>
            <person name="Feng B."/>
            <person name="Cao Y."/>
            <person name="Lipzen A."/>
            <person name="Daum C."/>
            <person name="Hundley H."/>
            <person name="Pangilinan J."/>
            <person name="Johnson J."/>
            <person name="Barry K."/>
            <person name="LaButti K."/>
            <person name="Ng V."/>
            <person name="Ahrendt S."/>
            <person name="Min B."/>
            <person name="Choi I.G."/>
            <person name="Park H."/>
            <person name="Plett J.M."/>
            <person name="Magnuson J."/>
            <person name="Spatafora J.W."/>
            <person name="Nagy L.G."/>
            <person name="Henrissat B."/>
            <person name="Grigoriev I.V."/>
            <person name="Yang Z.L."/>
            <person name="Xu J."/>
            <person name="Martin F.M."/>
        </authorList>
    </citation>
    <scope>NUCLEOTIDE SEQUENCE</scope>
    <source>
        <strain evidence="1">KUC20120723A-06</strain>
    </source>
</reference>
<evidence type="ECO:0000313" key="2">
    <source>
        <dbReference type="Proteomes" id="UP000790709"/>
    </source>
</evidence>
<accession>A0ACB8BAG3</accession>
<sequence>MEALLKKKVDYRYELARRVLTGRNWETWLNTLGNKGSSSEPAAENVQVKGTRIFSHALRANSRR</sequence>
<evidence type="ECO:0000313" key="1">
    <source>
        <dbReference type="EMBL" id="KAH7921883.1"/>
    </source>
</evidence>
<comment type="caution">
    <text evidence="1">The sequence shown here is derived from an EMBL/GenBank/DDBJ whole genome shotgun (WGS) entry which is preliminary data.</text>
</comment>